<feature type="domain" description="CS" evidence="3">
    <location>
        <begin position="14"/>
        <end position="106"/>
    </location>
</feature>
<evidence type="ECO:0000313" key="6">
    <source>
        <dbReference type="WBParaSite" id="SBAD_0000410901-mRNA-1"/>
    </source>
</evidence>
<keyword evidence="5" id="KW-1185">Reference proteome</keyword>
<reference evidence="6" key="1">
    <citation type="submission" date="2016-06" db="UniProtKB">
        <authorList>
            <consortium name="WormBaseParasite"/>
        </authorList>
    </citation>
    <scope>IDENTIFICATION</scope>
</reference>
<reference evidence="4 5" key="2">
    <citation type="submission" date="2018-11" db="EMBL/GenBank/DDBJ databases">
        <authorList>
            <consortium name="Pathogen Informatics"/>
        </authorList>
    </citation>
    <scope>NUCLEOTIDE SEQUENCE [LARGE SCALE GENOMIC DNA]</scope>
</reference>
<feature type="region of interest" description="Disordered" evidence="1">
    <location>
        <begin position="105"/>
        <end position="162"/>
    </location>
</feature>
<organism evidence="6">
    <name type="scientific">Soboliphyme baturini</name>
    <dbReference type="NCBI Taxonomy" id="241478"/>
    <lineage>
        <taxon>Eukaryota</taxon>
        <taxon>Metazoa</taxon>
        <taxon>Ecdysozoa</taxon>
        <taxon>Nematoda</taxon>
        <taxon>Enoplea</taxon>
        <taxon>Dorylaimia</taxon>
        <taxon>Dioctophymatida</taxon>
        <taxon>Dioctophymatoidea</taxon>
        <taxon>Soboliphymatidae</taxon>
        <taxon>Soboliphyme</taxon>
    </lineage>
</organism>
<dbReference type="InterPro" id="IPR008978">
    <property type="entry name" value="HSP20-like_chaperone"/>
</dbReference>
<dbReference type="InterPro" id="IPR007052">
    <property type="entry name" value="CS_dom"/>
</dbReference>
<dbReference type="InterPro" id="IPR044563">
    <property type="entry name" value="Sgt1-like"/>
</dbReference>
<evidence type="ECO:0000259" key="2">
    <source>
        <dbReference type="PROSITE" id="PS51048"/>
    </source>
</evidence>
<dbReference type="Proteomes" id="UP000270296">
    <property type="component" value="Unassembled WGS sequence"/>
</dbReference>
<dbReference type="SUPFAM" id="SSF49764">
    <property type="entry name" value="HSP20-like chaperones"/>
    <property type="match status" value="1"/>
</dbReference>
<sequence length="224" mass="25041">MSSESGGEGKCGSGLSPRYEWYQTESDVVVIIRAKGANVESAQVTFEPRSLSVIAAKDDGVGRYELKLALSREIVPKDSSFKVSKVRSKIEMRMRKAVGGQWNVLEASREPPPQERPSSNEIPATDETQKIAKSYPTSSLRGPKDWDKLEKEVKTEEEKEQLEGDAAVNKLFQKIYADSSDEVRRAMMKSFIESKGTVLSTNWDEVGRAPVEAKPPEGLEWKNW</sequence>
<dbReference type="WBParaSite" id="SBAD_0000410901-mRNA-1">
    <property type="protein sequence ID" value="SBAD_0000410901-mRNA-1"/>
    <property type="gene ID" value="SBAD_0000410901"/>
</dbReference>
<dbReference type="Gene3D" id="2.60.40.790">
    <property type="match status" value="1"/>
</dbReference>
<gene>
    <name evidence="4" type="ORF">SBAD_LOCUS3933</name>
</gene>
<name>A0A183IJY7_9BILA</name>
<dbReference type="EMBL" id="UZAM01008029">
    <property type="protein sequence ID" value="VDP02823.1"/>
    <property type="molecule type" value="Genomic_DNA"/>
</dbReference>
<feature type="domain" description="SGS" evidence="2">
    <location>
        <begin position="134"/>
        <end position="224"/>
    </location>
</feature>
<feature type="compositionally biased region" description="Basic and acidic residues" evidence="1">
    <location>
        <begin position="142"/>
        <end position="157"/>
    </location>
</feature>
<evidence type="ECO:0000259" key="3">
    <source>
        <dbReference type="PROSITE" id="PS51203"/>
    </source>
</evidence>
<evidence type="ECO:0000313" key="4">
    <source>
        <dbReference type="EMBL" id="VDP02823.1"/>
    </source>
</evidence>
<dbReference type="Pfam" id="PF04969">
    <property type="entry name" value="CS"/>
    <property type="match status" value="1"/>
</dbReference>
<dbReference type="GO" id="GO:0051087">
    <property type="term" value="F:protein-folding chaperone binding"/>
    <property type="evidence" value="ECO:0007669"/>
    <property type="project" value="InterPro"/>
</dbReference>
<dbReference type="Pfam" id="PF05002">
    <property type="entry name" value="SGS"/>
    <property type="match status" value="1"/>
</dbReference>
<dbReference type="PROSITE" id="PS51203">
    <property type="entry name" value="CS"/>
    <property type="match status" value="1"/>
</dbReference>
<dbReference type="PROSITE" id="PS51048">
    <property type="entry name" value="SGS"/>
    <property type="match status" value="1"/>
</dbReference>
<protein>
    <submittedName>
        <fullName evidence="6">SGT1</fullName>
    </submittedName>
</protein>
<evidence type="ECO:0000313" key="5">
    <source>
        <dbReference type="Proteomes" id="UP000270296"/>
    </source>
</evidence>
<accession>A0A183IJY7</accession>
<proteinExistence type="predicted"/>
<dbReference type="OrthoDB" id="1898560at2759"/>
<dbReference type="PANTHER" id="PTHR45862">
    <property type="entry name" value="PROTEIN SGT1 HOMOLOG"/>
    <property type="match status" value="1"/>
</dbReference>
<dbReference type="CDD" id="cd06466">
    <property type="entry name" value="p23_CS_SGT1_like"/>
    <property type="match status" value="1"/>
</dbReference>
<dbReference type="InterPro" id="IPR007699">
    <property type="entry name" value="SGS_dom"/>
</dbReference>
<evidence type="ECO:0000256" key="1">
    <source>
        <dbReference type="SAM" id="MobiDB-lite"/>
    </source>
</evidence>
<dbReference type="AlphaFoldDB" id="A0A183IJY7"/>